<feature type="domain" description="DUF7585" evidence="2">
    <location>
        <begin position="25"/>
        <end position="115"/>
    </location>
</feature>
<keyword evidence="3" id="KW-1185">Reference proteome</keyword>
<reference evidence="4" key="1">
    <citation type="submission" date="2017-02" db="UniProtKB">
        <authorList>
            <consortium name="WormBaseParasite"/>
        </authorList>
    </citation>
    <scope>IDENTIFICATION</scope>
</reference>
<proteinExistence type="predicted"/>
<dbReference type="Proteomes" id="UP000038045">
    <property type="component" value="Unplaced"/>
</dbReference>
<dbReference type="PROSITE" id="PS51257">
    <property type="entry name" value="PROKAR_LIPOPROTEIN"/>
    <property type="match status" value="1"/>
</dbReference>
<dbReference type="WBParaSite" id="PTRK_0001428600.1">
    <property type="protein sequence ID" value="PTRK_0001428600.1"/>
    <property type="gene ID" value="PTRK_0001428600"/>
</dbReference>
<keyword evidence="1" id="KW-0732">Signal</keyword>
<protein>
    <submittedName>
        <fullName evidence="4">Lipoprotein</fullName>
    </submittedName>
</protein>
<dbReference type="AlphaFoldDB" id="A0A0N4ZZH8"/>
<evidence type="ECO:0000259" key="2">
    <source>
        <dbReference type="Pfam" id="PF24490"/>
    </source>
</evidence>
<feature type="signal peptide" evidence="1">
    <location>
        <begin position="1"/>
        <end position="24"/>
    </location>
</feature>
<evidence type="ECO:0000313" key="4">
    <source>
        <dbReference type="WBParaSite" id="PTRK_0001428600.1"/>
    </source>
</evidence>
<sequence length="126" mass="14156">MIISSIKPIARMLLMLWMVATVGCSLFPSAPSGVTDKEISYELKHNSSSDVIMVKCPGSNFKYENLPGNFVYDNKLQKKIGFKESDDGLYAWMAWKKEDTSVPNLNVQCGQYLYKLSGTNTVNVLY</sequence>
<evidence type="ECO:0000313" key="3">
    <source>
        <dbReference type="Proteomes" id="UP000038045"/>
    </source>
</evidence>
<dbReference type="InterPro" id="IPR056007">
    <property type="entry name" value="DUF7585"/>
</dbReference>
<evidence type="ECO:0000256" key="1">
    <source>
        <dbReference type="SAM" id="SignalP"/>
    </source>
</evidence>
<feature type="chain" id="PRO_5005892663" evidence="1">
    <location>
        <begin position="25"/>
        <end position="126"/>
    </location>
</feature>
<name>A0A0N4ZZH8_PARTI</name>
<dbReference type="Pfam" id="PF24490">
    <property type="entry name" value="DUF7585"/>
    <property type="match status" value="1"/>
</dbReference>
<accession>A0A0N4ZZH8</accession>
<organism evidence="3 4">
    <name type="scientific">Parastrongyloides trichosuri</name>
    <name type="common">Possum-specific nematode worm</name>
    <dbReference type="NCBI Taxonomy" id="131310"/>
    <lineage>
        <taxon>Eukaryota</taxon>
        <taxon>Metazoa</taxon>
        <taxon>Ecdysozoa</taxon>
        <taxon>Nematoda</taxon>
        <taxon>Chromadorea</taxon>
        <taxon>Rhabditida</taxon>
        <taxon>Tylenchina</taxon>
        <taxon>Panagrolaimomorpha</taxon>
        <taxon>Strongyloidoidea</taxon>
        <taxon>Strongyloididae</taxon>
        <taxon>Parastrongyloides</taxon>
    </lineage>
</organism>